<reference evidence="2" key="1">
    <citation type="journal article" date="2022" name="Int. J. Mol. Sci.">
        <title>Draft Genome of Tanacetum Coccineum: Genomic Comparison of Closely Related Tanacetum-Family Plants.</title>
        <authorList>
            <person name="Yamashiro T."/>
            <person name="Shiraishi A."/>
            <person name="Nakayama K."/>
            <person name="Satake H."/>
        </authorList>
    </citation>
    <scope>NUCLEOTIDE SEQUENCE</scope>
</reference>
<sequence>MHNNLMQLVQKIVHRCLDQEDILSGIRVFYDTLTLNRMVTIRGSASLKAPKPQRSNAPSYMQSSSIRPSATTRHKGKEIAKPVTPQSESVSEEDTKLIGLEDTDEEIDDQELGKQHYQLHGKDSGGTPRRSSLLGQAIGTGTEP</sequence>
<evidence type="ECO:0000313" key="3">
    <source>
        <dbReference type="Proteomes" id="UP001151760"/>
    </source>
</evidence>
<dbReference type="Proteomes" id="UP001151760">
    <property type="component" value="Unassembled WGS sequence"/>
</dbReference>
<comment type="caution">
    <text evidence="2">The sequence shown here is derived from an EMBL/GenBank/DDBJ whole genome shotgun (WGS) entry which is preliminary data.</text>
</comment>
<name>A0ABQ5EU63_9ASTR</name>
<gene>
    <name evidence="2" type="ORF">Tco_0989372</name>
</gene>
<evidence type="ECO:0000256" key="1">
    <source>
        <dbReference type="SAM" id="MobiDB-lite"/>
    </source>
</evidence>
<accession>A0ABQ5EU63</accession>
<feature type="compositionally biased region" description="Polar residues" evidence="1">
    <location>
        <begin position="53"/>
        <end position="71"/>
    </location>
</feature>
<evidence type="ECO:0000313" key="2">
    <source>
        <dbReference type="EMBL" id="GJT54318.1"/>
    </source>
</evidence>
<keyword evidence="3" id="KW-1185">Reference proteome</keyword>
<proteinExistence type="predicted"/>
<feature type="region of interest" description="Disordered" evidence="1">
    <location>
        <begin position="45"/>
        <end position="144"/>
    </location>
</feature>
<dbReference type="EMBL" id="BQNB010016662">
    <property type="protein sequence ID" value="GJT54318.1"/>
    <property type="molecule type" value="Genomic_DNA"/>
</dbReference>
<reference evidence="2" key="2">
    <citation type="submission" date="2022-01" db="EMBL/GenBank/DDBJ databases">
        <authorList>
            <person name="Yamashiro T."/>
            <person name="Shiraishi A."/>
            <person name="Satake H."/>
            <person name="Nakayama K."/>
        </authorList>
    </citation>
    <scope>NUCLEOTIDE SEQUENCE</scope>
</reference>
<protein>
    <submittedName>
        <fullName evidence="2">Uncharacterized protein</fullName>
    </submittedName>
</protein>
<feature type="compositionally biased region" description="Acidic residues" evidence="1">
    <location>
        <begin position="101"/>
        <end position="110"/>
    </location>
</feature>
<organism evidence="2 3">
    <name type="scientific">Tanacetum coccineum</name>
    <dbReference type="NCBI Taxonomy" id="301880"/>
    <lineage>
        <taxon>Eukaryota</taxon>
        <taxon>Viridiplantae</taxon>
        <taxon>Streptophyta</taxon>
        <taxon>Embryophyta</taxon>
        <taxon>Tracheophyta</taxon>
        <taxon>Spermatophyta</taxon>
        <taxon>Magnoliopsida</taxon>
        <taxon>eudicotyledons</taxon>
        <taxon>Gunneridae</taxon>
        <taxon>Pentapetalae</taxon>
        <taxon>asterids</taxon>
        <taxon>campanulids</taxon>
        <taxon>Asterales</taxon>
        <taxon>Asteraceae</taxon>
        <taxon>Asteroideae</taxon>
        <taxon>Anthemideae</taxon>
        <taxon>Anthemidinae</taxon>
        <taxon>Tanacetum</taxon>
    </lineage>
</organism>